<dbReference type="Proteomes" id="UP000650081">
    <property type="component" value="Unassembled WGS sequence"/>
</dbReference>
<accession>A0A923PMW2</accession>
<dbReference type="EMBL" id="JACSIT010000091">
    <property type="protein sequence ID" value="MBC6994143.1"/>
    <property type="molecule type" value="Genomic_DNA"/>
</dbReference>
<sequence length="364" mass="41209">MKHSIVLISIFRESLIGGVAVHSSNLYERLREAGLPVERIDFAFIFQRPTVLSRAWIMFKIGFRLLRLRLAGARVFHFHASNRALVFYLFAPLLKLLGGKVLLSLHSGYGYDRWLEEHPSYDRLNTLFFRWLDRLVFMNPEECARIRRRYPWLGARVVTVNPYLAPPAKRLPPLPPSAADRSRMRVATIGVWEQRYNVEEAVRAALNFHAATGVATTLTILQSTIRCEPDYQRRVLAEISAAREHIEVLVLEDRTDVLEVLAAQDVFIRPSLLDSYGLCVAESLLVGTPAIATDVCRRCSAALLYRKGDDAALLQHLLDVWQRGPGPRHSLLADAEDSFNAYLREYRQLAGEADATLASDVSIT</sequence>
<gene>
    <name evidence="1" type="ORF">H9S92_08220</name>
</gene>
<dbReference type="Pfam" id="PF13692">
    <property type="entry name" value="Glyco_trans_1_4"/>
    <property type="match status" value="1"/>
</dbReference>
<evidence type="ECO:0000313" key="2">
    <source>
        <dbReference type="Proteomes" id="UP000650081"/>
    </source>
</evidence>
<proteinExistence type="predicted"/>
<dbReference type="SUPFAM" id="SSF53756">
    <property type="entry name" value="UDP-Glycosyltransferase/glycogen phosphorylase"/>
    <property type="match status" value="1"/>
</dbReference>
<keyword evidence="2" id="KW-1185">Reference proteome</keyword>
<dbReference type="AlphaFoldDB" id="A0A923PMW2"/>
<name>A0A923PMW2_9BACT</name>
<reference evidence="1" key="1">
    <citation type="submission" date="2020-08" db="EMBL/GenBank/DDBJ databases">
        <title>Lewinella bacteria from marine environments.</title>
        <authorList>
            <person name="Zhong Y."/>
        </authorList>
    </citation>
    <scope>NUCLEOTIDE SEQUENCE</scope>
    <source>
        <strain evidence="1">KCTC 42187</strain>
    </source>
</reference>
<dbReference type="RefSeq" id="WP_187466229.1">
    <property type="nucleotide sequence ID" value="NZ_JACSIT010000091.1"/>
</dbReference>
<protein>
    <submittedName>
        <fullName evidence="1">Glycosyltransferase family 4 protein</fullName>
    </submittedName>
</protein>
<organism evidence="1 2">
    <name type="scientific">Neolewinella lacunae</name>
    <dbReference type="NCBI Taxonomy" id="1517758"/>
    <lineage>
        <taxon>Bacteria</taxon>
        <taxon>Pseudomonadati</taxon>
        <taxon>Bacteroidota</taxon>
        <taxon>Saprospiria</taxon>
        <taxon>Saprospirales</taxon>
        <taxon>Lewinellaceae</taxon>
        <taxon>Neolewinella</taxon>
    </lineage>
</organism>
<evidence type="ECO:0000313" key="1">
    <source>
        <dbReference type="EMBL" id="MBC6994143.1"/>
    </source>
</evidence>
<dbReference type="Gene3D" id="3.40.50.2000">
    <property type="entry name" value="Glycogen Phosphorylase B"/>
    <property type="match status" value="2"/>
</dbReference>
<comment type="caution">
    <text evidence="1">The sequence shown here is derived from an EMBL/GenBank/DDBJ whole genome shotgun (WGS) entry which is preliminary data.</text>
</comment>